<dbReference type="eggNOG" id="COG2908">
    <property type="taxonomic scope" value="Bacteria"/>
</dbReference>
<evidence type="ECO:0000256" key="8">
    <source>
        <dbReference type="ARBA" id="ARBA00023136"/>
    </source>
</evidence>
<dbReference type="EMBL" id="APHR01000068">
    <property type="protein sequence ID" value="EMR12164.1"/>
    <property type="molecule type" value="Genomic_DNA"/>
</dbReference>
<dbReference type="AlphaFoldDB" id="M7PNW9"/>
<feature type="binding site" evidence="10">
    <location>
        <position position="174"/>
    </location>
    <ligand>
        <name>substrate</name>
    </ligand>
</feature>
<feature type="binding site" evidence="10">
    <location>
        <position position="129"/>
    </location>
    <ligand>
        <name>substrate</name>
    </ligand>
</feature>
<feature type="binding site" evidence="10">
    <location>
        <position position="171"/>
    </location>
    <ligand>
        <name>substrate</name>
    </ligand>
</feature>
<feature type="domain" description="Calcineurin-like phosphoesterase" evidence="11">
    <location>
        <begin position="9"/>
        <end position="206"/>
    </location>
</feature>
<keyword evidence="9 10" id="KW-0464">Manganese</keyword>
<evidence type="ECO:0000256" key="1">
    <source>
        <dbReference type="ARBA" id="ARBA00022475"/>
    </source>
</evidence>
<dbReference type="PATRIC" id="fig|1286106.3.peg.2324"/>
<accession>M7PNW9</accession>
<dbReference type="Pfam" id="PF00149">
    <property type="entry name" value="Metallophos"/>
    <property type="match status" value="1"/>
</dbReference>
<dbReference type="Gene3D" id="3.60.21.10">
    <property type="match status" value="1"/>
</dbReference>
<protein>
    <recommendedName>
        <fullName evidence="10">UDP-2,3-diacylglucosamine hydrolase</fullName>
        <ecNumber evidence="10">3.6.1.54</ecNumber>
    </recommendedName>
    <alternativeName>
        <fullName evidence="10">UDP-2,3-diacylglucosamine diphosphatase</fullName>
    </alternativeName>
</protein>
<dbReference type="EC" id="3.6.1.54" evidence="10"/>
<feature type="binding site" evidence="10">
    <location>
        <position position="167"/>
    </location>
    <ligand>
        <name>substrate</name>
    </ligand>
</feature>
<keyword evidence="5 10" id="KW-0479">Metal-binding</keyword>
<comment type="catalytic activity">
    <reaction evidence="10">
        <text>UDP-2-N,3-O-bis[(3R)-3-hydroxytetradecanoyl]-alpha-D-glucosamine + H2O = 2-N,3-O-bis[(3R)-3-hydroxytetradecanoyl]-alpha-D-glucosaminyl 1-phosphate + UMP + 2 H(+)</text>
        <dbReference type="Rhea" id="RHEA:25213"/>
        <dbReference type="ChEBI" id="CHEBI:15377"/>
        <dbReference type="ChEBI" id="CHEBI:15378"/>
        <dbReference type="ChEBI" id="CHEBI:57865"/>
        <dbReference type="ChEBI" id="CHEBI:57957"/>
        <dbReference type="ChEBI" id="CHEBI:78847"/>
        <dbReference type="EC" id="3.6.1.54"/>
    </reaction>
</comment>
<evidence type="ECO:0000256" key="6">
    <source>
        <dbReference type="ARBA" id="ARBA00022801"/>
    </source>
</evidence>
<feature type="binding site" evidence="10">
    <location>
        <position position="48"/>
    </location>
    <ligand>
        <name>Mn(2+)</name>
        <dbReference type="ChEBI" id="CHEBI:29035"/>
        <label>1</label>
    </ligand>
</feature>
<dbReference type="GO" id="GO:0005737">
    <property type="term" value="C:cytoplasm"/>
    <property type="evidence" value="ECO:0007669"/>
    <property type="project" value="InterPro"/>
</dbReference>
<dbReference type="GO" id="GO:0019897">
    <property type="term" value="C:extrinsic component of plasma membrane"/>
    <property type="evidence" value="ECO:0007669"/>
    <property type="project" value="UniProtKB-UniRule"/>
</dbReference>
<dbReference type="InterPro" id="IPR029052">
    <property type="entry name" value="Metallo-depent_PP-like"/>
</dbReference>
<comment type="function">
    <text evidence="10">Hydrolyzes the pyrophosphate bond of UDP-2,3-diacylglucosamine to yield 2,3-diacylglucosamine 1-phosphate (lipid X) and UMP by catalyzing the attack of water at the alpha-P atom. Involved in the biosynthesis of lipid A, a phosphorylated glycolipid that anchors the lipopolysaccharide to the outer membrane of the cell.</text>
</comment>
<reference evidence="12 13" key="1">
    <citation type="journal article" date="2013" name="Genome Announc.">
        <title>Draft Genome Sequence of Methylophaga lonarensis MPLT, a Haloalkaliphilic (Non-Methane-Utilizing) Methylotroph.</title>
        <authorList>
            <person name="Shetty S.A."/>
            <person name="Marathe N.P."/>
            <person name="Munot H."/>
            <person name="Antony C.P."/>
            <person name="Dhotre D.P."/>
            <person name="Murrell J.C."/>
            <person name="Shouche Y.S."/>
        </authorList>
    </citation>
    <scope>NUCLEOTIDE SEQUENCE [LARGE SCALE GENOMIC DNA]</scope>
    <source>
        <strain evidence="12 13">MPL</strain>
    </source>
</reference>
<dbReference type="GO" id="GO:0030145">
    <property type="term" value="F:manganese ion binding"/>
    <property type="evidence" value="ECO:0007669"/>
    <property type="project" value="UniProtKB-UniRule"/>
</dbReference>
<dbReference type="Proteomes" id="UP000012019">
    <property type="component" value="Unassembled WGS sequence"/>
</dbReference>
<dbReference type="GO" id="GO:0009245">
    <property type="term" value="P:lipid A biosynthetic process"/>
    <property type="evidence" value="ECO:0007669"/>
    <property type="project" value="UniProtKB-UniRule"/>
</dbReference>
<feature type="binding site" evidence="10">
    <location>
        <begin position="86"/>
        <end position="87"/>
    </location>
    <ligand>
        <name>substrate</name>
    </ligand>
</feature>
<feature type="binding site" evidence="10">
    <location>
        <position position="86"/>
    </location>
    <ligand>
        <name>Mn(2+)</name>
        <dbReference type="ChEBI" id="CHEBI:29035"/>
        <label>2</label>
    </ligand>
</feature>
<evidence type="ECO:0000256" key="10">
    <source>
        <dbReference type="HAMAP-Rule" id="MF_00575"/>
    </source>
</evidence>
<proteinExistence type="inferred from homology"/>
<comment type="caution">
    <text evidence="12">The sequence shown here is derived from an EMBL/GenBank/DDBJ whole genome shotgun (WGS) entry which is preliminary data.</text>
</comment>
<evidence type="ECO:0000256" key="7">
    <source>
        <dbReference type="ARBA" id="ARBA00023098"/>
    </source>
</evidence>
<evidence type="ECO:0000256" key="5">
    <source>
        <dbReference type="ARBA" id="ARBA00022723"/>
    </source>
</evidence>
<comment type="cofactor">
    <cofactor evidence="10">
        <name>Mn(2+)</name>
        <dbReference type="ChEBI" id="CHEBI:29035"/>
    </cofactor>
    <text evidence="10">Binds 2 Mn(2+) ions per subunit in a binuclear metal center.</text>
</comment>
<feature type="binding site" evidence="10">
    <location>
        <position position="202"/>
    </location>
    <ligand>
        <name>Mn(2+)</name>
        <dbReference type="ChEBI" id="CHEBI:29035"/>
        <label>2</label>
    </ligand>
</feature>
<evidence type="ECO:0000256" key="3">
    <source>
        <dbReference type="ARBA" id="ARBA00022519"/>
    </source>
</evidence>
<feature type="binding site" evidence="10">
    <location>
        <position position="18"/>
    </location>
    <ligand>
        <name>Mn(2+)</name>
        <dbReference type="ChEBI" id="CHEBI:29035"/>
        <label>1</label>
    </ligand>
</feature>
<keyword evidence="8 10" id="KW-0472">Membrane</keyword>
<feature type="binding site" evidence="10">
    <location>
        <position position="121"/>
    </location>
    <ligand>
        <name>Mn(2+)</name>
        <dbReference type="ChEBI" id="CHEBI:29035"/>
        <label>2</label>
    </ligand>
</feature>
<gene>
    <name evidence="10" type="primary">lpxH</name>
    <name evidence="12" type="ORF">MPL1_11623</name>
</gene>
<keyword evidence="6 10" id="KW-0378">Hydrolase</keyword>
<dbReference type="PANTHER" id="PTHR34990:SF1">
    <property type="entry name" value="UDP-2,3-DIACYLGLUCOSAMINE HYDROLASE"/>
    <property type="match status" value="1"/>
</dbReference>
<organism evidence="12 13">
    <name type="scientific">Methylophaga lonarensis MPL</name>
    <dbReference type="NCBI Taxonomy" id="1286106"/>
    <lineage>
        <taxon>Bacteria</taxon>
        <taxon>Pseudomonadati</taxon>
        <taxon>Pseudomonadota</taxon>
        <taxon>Gammaproteobacteria</taxon>
        <taxon>Thiotrichales</taxon>
        <taxon>Piscirickettsiaceae</taxon>
        <taxon>Methylophaga</taxon>
    </lineage>
</organism>
<dbReference type="PANTHER" id="PTHR34990">
    <property type="entry name" value="UDP-2,3-DIACYLGLUCOSAMINE HYDROLASE-RELATED"/>
    <property type="match status" value="1"/>
</dbReference>
<feature type="binding site" evidence="10">
    <location>
        <position position="48"/>
    </location>
    <ligand>
        <name>Mn(2+)</name>
        <dbReference type="ChEBI" id="CHEBI:29035"/>
        <label>2</label>
    </ligand>
</feature>
<keyword evidence="13" id="KW-1185">Reference proteome</keyword>
<evidence type="ECO:0000259" key="11">
    <source>
        <dbReference type="Pfam" id="PF00149"/>
    </source>
</evidence>
<dbReference type="HAMAP" id="MF_00575">
    <property type="entry name" value="LpxH"/>
    <property type="match status" value="1"/>
</dbReference>
<keyword evidence="2 10" id="KW-0444">Lipid biosynthesis</keyword>
<feature type="binding site" evidence="10">
    <location>
        <position position="202"/>
    </location>
    <ligand>
        <name>substrate</name>
    </ligand>
</feature>
<dbReference type="NCBIfam" id="TIGR01854">
    <property type="entry name" value="lipid_A_lpxH"/>
    <property type="match status" value="1"/>
</dbReference>
<comment type="similarity">
    <text evidence="10">Belongs to the LpxH family.</text>
</comment>
<evidence type="ECO:0000313" key="13">
    <source>
        <dbReference type="Proteomes" id="UP000012019"/>
    </source>
</evidence>
<keyword evidence="1 10" id="KW-1003">Cell membrane</keyword>
<keyword evidence="7 10" id="KW-0443">Lipid metabolism</keyword>
<comment type="pathway">
    <text evidence="10">Glycolipid biosynthesis; lipid IV(A) biosynthesis; lipid IV(A) from (3R)-3-hydroxytetradecanoyl-[acyl-carrier-protein] and UDP-N-acetyl-alpha-D-glucosamine: step 4/6.</text>
</comment>
<evidence type="ECO:0000313" key="12">
    <source>
        <dbReference type="EMBL" id="EMR12164.1"/>
    </source>
</evidence>
<keyword evidence="3 10" id="KW-0997">Cell inner membrane</keyword>
<dbReference type="GO" id="GO:0008758">
    <property type="term" value="F:UDP-2,3-diacylglucosamine hydrolase activity"/>
    <property type="evidence" value="ECO:0007669"/>
    <property type="project" value="UniProtKB-UniRule"/>
</dbReference>
<feature type="binding site" evidence="10">
    <location>
        <position position="16"/>
    </location>
    <ligand>
        <name>Mn(2+)</name>
        <dbReference type="ChEBI" id="CHEBI:29035"/>
        <label>1</label>
    </ligand>
</feature>
<sequence length="259" mass="29876">MTDQQQPTMKTLFISDLHLNPSQPELIRLATDFLAHHHDADALYILGDLFNTWLGDDLIEAAYEPFINALRQLNQSDVHIYLMVGNRDFMLGERFAEMVGAELLPDPTLVEFGRHRILLMHGDSLCIDDVQYQRYRKVVRNGFLQWCFLHLPLSWRQSISDKIKARSREQKTFKSAMIMDVNPTEVASVMQQHGVQVLIHGHTHRPAIHSVADTNPEKYRIVLGDWHDSPSYLCVDDDQFQLVDSRLPDEQTDLDLSSL</sequence>
<dbReference type="UniPathway" id="UPA00359">
    <property type="reaction ID" value="UER00480"/>
</dbReference>
<dbReference type="InterPro" id="IPR004843">
    <property type="entry name" value="Calcineurin-like_PHP"/>
</dbReference>
<evidence type="ECO:0000256" key="4">
    <source>
        <dbReference type="ARBA" id="ARBA00022556"/>
    </source>
</evidence>
<feature type="binding site" evidence="10">
    <location>
        <position position="204"/>
    </location>
    <ligand>
        <name>Mn(2+)</name>
        <dbReference type="ChEBI" id="CHEBI:29035"/>
        <label>1</label>
    </ligand>
</feature>
<dbReference type="CDD" id="cd07398">
    <property type="entry name" value="MPP_YbbF-LpxH"/>
    <property type="match status" value="1"/>
</dbReference>
<dbReference type="SUPFAM" id="SSF56300">
    <property type="entry name" value="Metallo-dependent phosphatases"/>
    <property type="match status" value="1"/>
</dbReference>
<keyword evidence="4 10" id="KW-0441">Lipid A biosynthesis</keyword>
<dbReference type="InterPro" id="IPR043461">
    <property type="entry name" value="LpxH-like"/>
</dbReference>
<evidence type="ECO:0000256" key="2">
    <source>
        <dbReference type="ARBA" id="ARBA00022516"/>
    </source>
</evidence>
<dbReference type="NCBIfam" id="NF003743">
    <property type="entry name" value="PRK05340.1"/>
    <property type="match status" value="1"/>
</dbReference>
<dbReference type="STRING" id="1286106.MPL1_11623"/>
<evidence type="ECO:0000256" key="9">
    <source>
        <dbReference type="ARBA" id="ARBA00023211"/>
    </source>
</evidence>
<dbReference type="InterPro" id="IPR010138">
    <property type="entry name" value="UDP-diacylglucosamine_Hdrlase"/>
</dbReference>
<comment type="subcellular location">
    <subcellularLocation>
        <location evidence="10">Cell inner membrane</location>
        <topology evidence="10">Peripheral membrane protein</topology>
        <orientation evidence="10">Cytoplasmic side</orientation>
    </subcellularLocation>
</comment>
<name>M7PNW9_9GAMM</name>